<protein>
    <submittedName>
        <fullName evidence="5">Cerato-platanin-domain-containing protein</fullName>
    </submittedName>
</protein>
<reference evidence="5 6" key="1">
    <citation type="submission" date="2024-07" db="EMBL/GenBank/DDBJ databases">
        <title>Section-level genome sequencing and comparative genomics of Aspergillus sections Usti and Cavernicolus.</title>
        <authorList>
            <consortium name="Lawrence Berkeley National Laboratory"/>
            <person name="Nybo J.L."/>
            <person name="Vesth T.C."/>
            <person name="Theobald S."/>
            <person name="Frisvad J.C."/>
            <person name="Larsen T.O."/>
            <person name="Kjaerboelling I."/>
            <person name="Rothschild-Mancinelli K."/>
            <person name="Lyhne E.K."/>
            <person name="Kogle M.E."/>
            <person name="Barry K."/>
            <person name="Clum A."/>
            <person name="Na H."/>
            <person name="Ledsgaard L."/>
            <person name="Lin J."/>
            <person name="Lipzen A."/>
            <person name="Kuo A."/>
            <person name="Riley R."/>
            <person name="Mondo S."/>
            <person name="LaButti K."/>
            <person name="Haridas S."/>
            <person name="Pangalinan J."/>
            <person name="Salamov A.A."/>
            <person name="Simmons B.A."/>
            <person name="Magnuson J.K."/>
            <person name="Chen J."/>
            <person name="Drula E."/>
            <person name="Henrissat B."/>
            <person name="Wiebenga A."/>
            <person name="Lubbers R.J."/>
            <person name="Gomes A.C."/>
            <person name="Makela M.R."/>
            <person name="Stajich J."/>
            <person name="Grigoriev I.V."/>
            <person name="Mortensen U.H."/>
            <person name="De vries R.P."/>
            <person name="Baker S.E."/>
            <person name="Andersen M.R."/>
        </authorList>
    </citation>
    <scope>NUCLEOTIDE SEQUENCE [LARGE SCALE GENOMIC DNA]</scope>
    <source>
        <strain evidence="5 6">CBS 600.67</strain>
    </source>
</reference>
<dbReference type="InterPro" id="IPR010829">
    <property type="entry name" value="Cerato-platanin"/>
</dbReference>
<gene>
    <name evidence="5" type="ORF">BDW59DRAFT_146456</name>
</gene>
<keyword evidence="4" id="KW-0732">Signal</keyword>
<comment type="similarity">
    <text evidence="2">Belongs to the cerato-platanin family.</text>
</comment>
<evidence type="ECO:0000313" key="6">
    <source>
        <dbReference type="Proteomes" id="UP001610335"/>
    </source>
</evidence>
<dbReference type="Pfam" id="PF07249">
    <property type="entry name" value="Cerato-platanin"/>
    <property type="match status" value="1"/>
</dbReference>
<evidence type="ECO:0000256" key="2">
    <source>
        <dbReference type="ARBA" id="ARBA00010421"/>
    </source>
</evidence>
<keyword evidence="6" id="KW-1185">Reference proteome</keyword>
<evidence type="ECO:0000256" key="1">
    <source>
        <dbReference type="ARBA" id="ARBA00004613"/>
    </source>
</evidence>
<comment type="caution">
    <text evidence="5">The sequence shown here is derived from an EMBL/GenBank/DDBJ whole genome shotgun (WGS) entry which is preliminary data.</text>
</comment>
<evidence type="ECO:0000256" key="4">
    <source>
        <dbReference type="SAM" id="SignalP"/>
    </source>
</evidence>
<evidence type="ECO:0000256" key="3">
    <source>
        <dbReference type="ARBA" id="ARBA00022525"/>
    </source>
</evidence>
<dbReference type="SUPFAM" id="SSF50685">
    <property type="entry name" value="Barwin-like endoglucanases"/>
    <property type="match status" value="1"/>
</dbReference>
<dbReference type="CDD" id="cd22778">
    <property type="entry name" value="DPBB_CEPL-like"/>
    <property type="match status" value="1"/>
</dbReference>
<organism evidence="5 6">
    <name type="scientific">Aspergillus cavernicola</name>
    <dbReference type="NCBI Taxonomy" id="176166"/>
    <lineage>
        <taxon>Eukaryota</taxon>
        <taxon>Fungi</taxon>
        <taxon>Dikarya</taxon>
        <taxon>Ascomycota</taxon>
        <taxon>Pezizomycotina</taxon>
        <taxon>Eurotiomycetes</taxon>
        <taxon>Eurotiomycetidae</taxon>
        <taxon>Eurotiales</taxon>
        <taxon>Aspergillaceae</taxon>
        <taxon>Aspergillus</taxon>
        <taxon>Aspergillus subgen. Nidulantes</taxon>
    </lineage>
</organism>
<dbReference type="EMBL" id="JBFXLS010000038">
    <property type="protein sequence ID" value="KAL2825131.1"/>
    <property type="molecule type" value="Genomic_DNA"/>
</dbReference>
<accession>A0ABR4IBP1</accession>
<dbReference type="InterPro" id="IPR036908">
    <property type="entry name" value="RlpA-like_sf"/>
</dbReference>
<dbReference type="Proteomes" id="UP001610335">
    <property type="component" value="Unassembled WGS sequence"/>
</dbReference>
<feature type="chain" id="PRO_5047404757" evidence="4">
    <location>
        <begin position="16"/>
        <end position="156"/>
    </location>
</feature>
<proteinExistence type="inferred from homology"/>
<evidence type="ECO:0000313" key="5">
    <source>
        <dbReference type="EMBL" id="KAL2825131.1"/>
    </source>
</evidence>
<dbReference type="Gene3D" id="2.40.40.10">
    <property type="entry name" value="RlpA-like domain"/>
    <property type="match status" value="1"/>
</dbReference>
<comment type="subcellular location">
    <subcellularLocation>
        <location evidence="1">Secreted</location>
    </subcellularLocation>
</comment>
<name>A0ABR4IBP1_9EURO</name>
<feature type="signal peptide" evidence="4">
    <location>
        <begin position="1"/>
        <end position="15"/>
    </location>
</feature>
<keyword evidence="3" id="KW-0964">Secreted</keyword>
<sequence length="156" mass="16095">MKLSAILALLPLTLAAPSKLSARQSSGSSTLSYDPKYDVGTTSLGTVACSDGDYGLLTEGFTTFSSLPSFARIGGAPTIAGWGSENCGTCYQIQYAPATGSPTSIFLTAVDSAPGGFNVAVEAMNLLTGGRAEELGRVDVTWTQVSRESCGLEPRN</sequence>